<dbReference type="EMBL" id="KZ826218">
    <property type="protein sequence ID" value="PYH87544.1"/>
    <property type="molecule type" value="Genomic_DNA"/>
</dbReference>
<evidence type="ECO:0000313" key="3">
    <source>
        <dbReference type="Proteomes" id="UP000247810"/>
    </source>
</evidence>
<proteinExistence type="predicted"/>
<protein>
    <submittedName>
        <fullName evidence="2">Uncharacterized protein</fullName>
    </submittedName>
</protein>
<feature type="compositionally biased region" description="Polar residues" evidence="1">
    <location>
        <begin position="21"/>
        <end position="37"/>
    </location>
</feature>
<dbReference type="Proteomes" id="UP000247810">
    <property type="component" value="Unassembled WGS sequence"/>
</dbReference>
<accession>A0A319CQN8</accession>
<organism evidence="2 3">
    <name type="scientific">Aspergillus ellipticus CBS 707.79</name>
    <dbReference type="NCBI Taxonomy" id="1448320"/>
    <lineage>
        <taxon>Eukaryota</taxon>
        <taxon>Fungi</taxon>
        <taxon>Dikarya</taxon>
        <taxon>Ascomycota</taxon>
        <taxon>Pezizomycotina</taxon>
        <taxon>Eurotiomycetes</taxon>
        <taxon>Eurotiomycetidae</taxon>
        <taxon>Eurotiales</taxon>
        <taxon>Aspergillaceae</taxon>
        <taxon>Aspergillus</taxon>
        <taxon>Aspergillus subgen. Circumdati</taxon>
    </lineage>
</organism>
<dbReference type="AlphaFoldDB" id="A0A319CQN8"/>
<feature type="region of interest" description="Disordered" evidence="1">
    <location>
        <begin position="16"/>
        <end position="61"/>
    </location>
</feature>
<gene>
    <name evidence="2" type="ORF">BO71DRAFT_179577</name>
</gene>
<sequence>MIGLHEAKACMHCPMTRPRKCSSSSVTNPRQEPSSSAFIHRRDSRRIPILSSPDANRGPQPYMIRLPTRAGALADPQPWNPAMRASAYVVSCGDGMRMTKQNHSDLSRFLEIFIT</sequence>
<evidence type="ECO:0000256" key="1">
    <source>
        <dbReference type="SAM" id="MobiDB-lite"/>
    </source>
</evidence>
<name>A0A319CQN8_9EURO</name>
<reference evidence="2 3" key="1">
    <citation type="submission" date="2018-02" db="EMBL/GenBank/DDBJ databases">
        <title>The genomes of Aspergillus section Nigri reveals drivers in fungal speciation.</title>
        <authorList>
            <consortium name="DOE Joint Genome Institute"/>
            <person name="Vesth T.C."/>
            <person name="Nybo J."/>
            <person name="Theobald S."/>
            <person name="Brandl J."/>
            <person name="Frisvad J.C."/>
            <person name="Nielsen K.F."/>
            <person name="Lyhne E.K."/>
            <person name="Kogle M.E."/>
            <person name="Kuo A."/>
            <person name="Riley R."/>
            <person name="Clum A."/>
            <person name="Nolan M."/>
            <person name="Lipzen A."/>
            <person name="Salamov A."/>
            <person name="Henrissat B."/>
            <person name="Wiebenga A."/>
            <person name="De vries R.P."/>
            <person name="Grigoriev I.V."/>
            <person name="Mortensen U.H."/>
            <person name="Andersen M.R."/>
            <person name="Baker S.E."/>
        </authorList>
    </citation>
    <scope>NUCLEOTIDE SEQUENCE [LARGE SCALE GENOMIC DNA]</scope>
    <source>
        <strain evidence="2 3">CBS 707.79</strain>
    </source>
</reference>
<keyword evidence="3" id="KW-1185">Reference proteome</keyword>
<evidence type="ECO:0000313" key="2">
    <source>
        <dbReference type="EMBL" id="PYH87544.1"/>
    </source>
</evidence>
<dbReference type="VEuPathDB" id="FungiDB:BO71DRAFT_179577"/>